<protein>
    <submittedName>
        <fullName evidence="4">Ketohexokinase-like protein</fullName>
    </submittedName>
</protein>
<feature type="domain" description="Carbohydrate kinase PfkB" evidence="3">
    <location>
        <begin position="3"/>
        <end position="317"/>
    </location>
</feature>
<proteinExistence type="predicted"/>
<evidence type="ECO:0000256" key="1">
    <source>
        <dbReference type="ARBA" id="ARBA00022679"/>
    </source>
</evidence>
<dbReference type="Gene3D" id="3.40.1190.20">
    <property type="match status" value="1"/>
</dbReference>
<dbReference type="GO" id="GO:0016301">
    <property type="term" value="F:kinase activity"/>
    <property type="evidence" value="ECO:0007669"/>
    <property type="project" value="UniProtKB-KW"/>
</dbReference>
<keyword evidence="1" id="KW-0808">Transferase</keyword>
<name>A0A6A5TLX0_9PLEO</name>
<evidence type="ECO:0000256" key="2">
    <source>
        <dbReference type="ARBA" id="ARBA00022777"/>
    </source>
</evidence>
<dbReference type="OrthoDB" id="204058at2759"/>
<reference evidence="4" key="1">
    <citation type="journal article" date="2020" name="Stud. Mycol.">
        <title>101 Dothideomycetes genomes: a test case for predicting lifestyles and emergence of pathogens.</title>
        <authorList>
            <person name="Haridas S."/>
            <person name="Albert R."/>
            <person name="Binder M."/>
            <person name="Bloem J."/>
            <person name="Labutti K."/>
            <person name="Salamov A."/>
            <person name="Andreopoulos B."/>
            <person name="Baker S."/>
            <person name="Barry K."/>
            <person name="Bills G."/>
            <person name="Bluhm B."/>
            <person name="Cannon C."/>
            <person name="Castanera R."/>
            <person name="Culley D."/>
            <person name="Daum C."/>
            <person name="Ezra D."/>
            <person name="Gonzalez J."/>
            <person name="Henrissat B."/>
            <person name="Kuo A."/>
            <person name="Liang C."/>
            <person name="Lipzen A."/>
            <person name="Lutzoni F."/>
            <person name="Magnuson J."/>
            <person name="Mondo S."/>
            <person name="Nolan M."/>
            <person name="Ohm R."/>
            <person name="Pangilinan J."/>
            <person name="Park H.-J."/>
            <person name="Ramirez L."/>
            <person name="Alfaro M."/>
            <person name="Sun H."/>
            <person name="Tritt A."/>
            <person name="Yoshinaga Y."/>
            <person name="Zwiers L.-H."/>
            <person name="Turgeon B."/>
            <person name="Goodwin S."/>
            <person name="Spatafora J."/>
            <person name="Crous P."/>
            <person name="Grigoriev I."/>
        </authorList>
    </citation>
    <scope>NUCLEOTIDE SEQUENCE</scope>
    <source>
        <strain evidence="4">CBS 675.92</strain>
    </source>
</reference>
<dbReference type="InterPro" id="IPR002173">
    <property type="entry name" value="Carboh/pur_kinase_PfkB_CS"/>
</dbReference>
<dbReference type="InterPro" id="IPR011611">
    <property type="entry name" value="PfkB_dom"/>
</dbReference>
<accession>A0A6A5TLX0</accession>
<dbReference type="EMBL" id="ML977009">
    <property type="protein sequence ID" value="KAF1952719.1"/>
    <property type="molecule type" value="Genomic_DNA"/>
</dbReference>
<sequence>MRRYIVCVGAVYIDTILSVPKFPIEDEKLRATDHARRRGGNGANTLEVLSQLINRADQDPGRRSHLHLLTVLPNENSAATKFVRDSLPDVKIFSCIFRAGHSEAAASYILQNAQNHSRTIISHNPLPEMTPQEFIDKASVLAHQSDARGSWWHFEGRVPDITLQCLEHLRSAPEQIDAKISVECEKPEREGMAEVARLADLVFYSRLWANAKGHTDPRTFLDSQLESSLPGAILCCTWGEGGAVAVEKRLEGNHQWAKVQAWKPNTGPANVVDTIGAGDTLIAGMLFALNYYSNDWTLDQKLAFANELAGRKVLQDGFTRLGNQMALAK</sequence>
<evidence type="ECO:0000313" key="4">
    <source>
        <dbReference type="EMBL" id="KAF1952719.1"/>
    </source>
</evidence>
<keyword evidence="5" id="KW-1185">Reference proteome</keyword>
<keyword evidence="2 4" id="KW-0418">Kinase</keyword>
<dbReference type="Proteomes" id="UP000800035">
    <property type="component" value="Unassembled WGS sequence"/>
</dbReference>
<gene>
    <name evidence="4" type="ORF">CC80DRAFT_422114</name>
</gene>
<evidence type="ECO:0000259" key="3">
    <source>
        <dbReference type="Pfam" id="PF00294"/>
    </source>
</evidence>
<dbReference type="PANTHER" id="PTHR42774:SF3">
    <property type="entry name" value="KETOHEXOKINASE"/>
    <property type="match status" value="1"/>
</dbReference>
<evidence type="ECO:0000313" key="5">
    <source>
        <dbReference type="Proteomes" id="UP000800035"/>
    </source>
</evidence>
<organism evidence="4 5">
    <name type="scientific">Byssothecium circinans</name>
    <dbReference type="NCBI Taxonomy" id="147558"/>
    <lineage>
        <taxon>Eukaryota</taxon>
        <taxon>Fungi</taxon>
        <taxon>Dikarya</taxon>
        <taxon>Ascomycota</taxon>
        <taxon>Pezizomycotina</taxon>
        <taxon>Dothideomycetes</taxon>
        <taxon>Pleosporomycetidae</taxon>
        <taxon>Pleosporales</taxon>
        <taxon>Massarineae</taxon>
        <taxon>Massarinaceae</taxon>
        <taxon>Byssothecium</taxon>
    </lineage>
</organism>
<dbReference type="PROSITE" id="PS00584">
    <property type="entry name" value="PFKB_KINASES_2"/>
    <property type="match status" value="1"/>
</dbReference>
<dbReference type="Pfam" id="PF00294">
    <property type="entry name" value="PfkB"/>
    <property type="match status" value="1"/>
</dbReference>
<dbReference type="SUPFAM" id="SSF53613">
    <property type="entry name" value="Ribokinase-like"/>
    <property type="match status" value="1"/>
</dbReference>
<dbReference type="InterPro" id="IPR052562">
    <property type="entry name" value="Ketohexokinase-related"/>
</dbReference>
<dbReference type="InterPro" id="IPR029056">
    <property type="entry name" value="Ribokinase-like"/>
</dbReference>
<dbReference type="PANTHER" id="PTHR42774">
    <property type="entry name" value="PHOSPHOTRANSFERASE SYSTEM TRANSPORT PROTEIN"/>
    <property type="match status" value="1"/>
</dbReference>
<dbReference type="AlphaFoldDB" id="A0A6A5TLX0"/>